<comment type="similarity">
    <text evidence="2">Belongs to the RLP family.</text>
</comment>
<dbReference type="InterPro" id="IPR032675">
    <property type="entry name" value="LRR_dom_sf"/>
</dbReference>
<dbReference type="Gene3D" id="3.80.10.10">
    <property type="entry name" value="Ribonuclease Inhibitor"/>
    <property type="match status" value="1"/>
</dbReference>
<evidence type="ECO:0000313" key="13">
    <source>
        <dbReference type="Proteomes" id="UP000017836"/>
    </source>
</evidence>
<dbReference type="eggNOG" id="KOG0619">
    <property type="taxonomic scope" value="Eukaryota"/>
</dbReference>
<accession>W1NIP8</accession>
<organism evidence="12 13">
    <name type="scientific">Amborella trichopoda</name>
    <dbReference type="NCBI Taxonomy" id="13333"/>
    <lineage>
        <taxon>Eukaryota</taxon>
        <taxon>Viridiplantae</taxon>
        <taxon>Streptophyta</taxon>
        <taxon>Embryophyta</taxon>
        <taxon>Tracheophyta</taxon>
        <taxon>Spermatophyta</taxon>
        <taxon>Magnoliopsida</taxon>
        <taxon>Amborellales</taxon>
        <taxon>Amborellaceae</taxon>
        <taxon>Amborella</taxon>
    </lineage>
</organism>
<keyword evidence="13" id="KW-1185">Reference proteome</keyword>
<dbReference type="SMART" id="SM00369">
    <property type="entry name" value="LRR_TYP"/>
    <property type="match status" value="4"/>
</dbReference>
<evidence type="ECO:0000313" key="12">
    <source>
        <dbReference type="EMBL" id="ERM95099.1"/>
    </source>
</evidence>
<keyword evidence="8 11" id="KW-1133">Transmembrane helix</keyword>
<dbReference type="OMA" id="DHNCSLE"/>
<proteinExistence type="inferred from homology"/>
<evidence type="ECO:0000256" key="11">
    <source>
        <dbReference type="SAM" id="Phobius"/>
    </source>
</evidence>
<dbReference type="STRING" id="13333.W1NIP8"/>
<keyword evidence="7" id="KW-0677">Repeat</keyword>
<dbReference type="Gramene" id="ERM95099">
    <property type="protein sequence ID" value="ERM95099"/>
    <property type="gene ID" value="AMTR_s00009p00256480"/>
</dbReference>
<sequence>MDGSSTDLRRQICEGMKLVPRFLEHCISTVTIRVETESKCHANVKLPNLQVLDVSNNQFSDCIPENIGEVMPILFYLRASNNSISGTIPTSMGDMRGLHVLDLSKNKFMGHIPATLGNLNVLKSLFLGRNTLSGVISSSLRRCTSLELLDLSENQFSGYIPSWIGTSLTSLRAICVRSNKLEGTIPKTMSSLYSLQVLDLAENYFSGDIPDIFRNYTAMTITEKMSYNNYDGFDYPRIDIVAKGALRDYTEFLFLVICIDLSSNNLSGLIPESLMKLIGLRVLNLSSNHLIGEIPLNINRLRELESMDLSENRFSGGIPMSMSAMASLGVLNLSYNKFSGPIPYAGHMTTFEAPTYYGNQDLCGPPLSKECDGDDKDPVLNVDVHLRSSLLEFPPFWMGMSLGFGMGFGGLFSALAIKRKWRSAFLMVMDLIAETLITKLQRLFGRRRHQLIYKTI</sequence>
<evidence type="ECO:0000256" key="1">
    <source>
        <dbReference type="ARBA" id="ARBA00004251"/>
    </source>
</evidence>
<protein>
    <recommendedName>
        <fullName evidence="14">Leucine-rich repeat-containing N-terminal plant-type domain-containing protein</fullName>
    </recommendedName>
</protein>
<evidence type="ECO:0000256" key="9">
    <source>
        <dbReference type="ARBA" id="ARBA00023136"/>
    </source>
</evidence>
<evidence type="ECO:0000256" key="8">
    <source>
        <dbReference type="ARBA" id="ARBA00022989"/>
    </source>
</evidence>
<evidence type="ECO:0000256" key="4">
    <source>
        <dbReference type="ARBA" id="ARBA00022614"/>
    </source>
</evidence>
<dbReference type="PANTHER" id="PTHR48063:SF16">
    <property type="entry name" value="LRR RECEPTOR-LIKE SERINE_THREONINE-PROTEIN KINASE GSO1"/>
    <property type="match status" value="1"/>
</dbReference>
<evidence type="ECO:0000256" key="5">
    <source>
        <dbReference type="ARBA" id="ARBA00022692"/>
    </source>
</evidence>
<keyword evidence="9 11" id="KW-0472">Membrane</keyword>
<dbReference type="InterPro" id="IPR003591">
    <property type="entry name" value="Leu-rich_rpt_typical-subtyp"/>
</dbReference>
<dbReference type="EMBL" id="KI397501">
    <property type="protein sequence ID" value="ERM95099.1"/>
    <property type="molecule type" value="Genomic_DNA"/>
</dbReference>
<dbReference type="InterPro" id="IPR046956">
    <property type="entry name" value="RLP23-like"/>
</dbReference>
<gene>
    <name evidence="12" type="ORF">AMTR_s00009p00256480</name>
</gene>
<reference evidence="13" key="1">
    <citation type="journal article" date="2013" name="Science">
        <title>The Amborella genome and the evolution of flowering plants.</title>
        <authorList>
            <consortium name="Amborella Genome Project"/>
        </authorList>
    </citation>
    <scope>NUCLEOTIDE SEQUENCE [LARGE SCALE GENOMIC DNA]</scope>
</reference>
<dbReference type="PANTHER" id="PTHR48063">
    <property type="entry name" value="LRR RECEPTOR-LIKE KINASE"/>
    <property type="match status" value="1"/>
</dbReference>
<dbReference type="HOGENOM" id="CLU_000288_18_11_1"/>
<keyword evidence="4" id="KW-0433">Leucine-rich repeat</keyword>
<dbReference type="Pfam" id="PF13855">
    <property type="entry name" value="LRR_8"/>
    <property type="match status" value="1"/>
</dbReference>
<comment type="subcellular location">
    <subcellularLocation>
        <location evidence="1">Cell membrane</location>
        <topology evidence="1">Single-pass type I membrane protein</topology>
    </subcellularLocation>
</comment>
<dbReference type="Pfam" id="PF00560">
    <property type="entry name" value="LRR_1"/>
    <property type="match status" value="6"/>
</dbReference>
<keyword evidence="3" id="KW-1003">Cell membrane</keyword>
<evidence type="ECO:0008006" key="14">
    <source>
        <dbReference type="Google" id="ProtNLM"/>
    </source>
</evidence>
<keyword evidence="5 11" id="KW-0812">Transmembrane</keyword>
<name>W1NIP8_AMBTC</name>
<dbReference type="FunFam" id="3.80.10.10:FF:000383">
    <property type="entry name" value="Leucine-rich repeat receptor protein kinase EMS1"/>
    <property type="match status" value="1"/>
</dbReference>
<dbReference type="SUPFAM" id="SSF52058">
    <property type="entry name" value="L domain-like"/>
    <property type="match status" value="1"/>
</dbReference>
<dbReference type="InterPro" id="IPR001611">
    <property type="entry name" value="Leu-rich_rpt"/>
</dbReference>
<evidence type="ECO:0000256" key="6">
    <source>
        <dbReference type="ARBA" id="ARBA00022729"/>
    </source>
</evidence>
<evidence type="ECO:0000256" key="7">
    <source>
        <dbReference type="ARBA" id="ARBA00022737"/>
    </source>
</evidence>
<evidence type="ECO:0000256" key="2">
    <source>
        <dbReference type="ARBA" id="ARBA00009592"/>
    </source>
</evidence>
<evidence type="ECO:0000256" key="10">
    <source>
        <dbReference type="ARBA" id="ARBA00023180"/>
    </source>
</evidence>
<keyword evidence="10" id="KW-0325">Glycoprotein</keyword>
<dbReference type="AlphaFoldDB" id="W1NIP8"/>
<dbReference type="GO" id="GO:0005886">
    <property type="term" value="C:plasma membrane"/>
    <property type="evidence" value="ECO:0007669"/>
    <property type="project" value="UniProtKB-SubCell"/>
</dbReference>
<dbReference type="FunFam" id="3.80.10.10:FF:000213">
    <property type="entry name" value="Tyrosine-sulfated glycopeptide receptor 1"/>
    <property type="match status" value="1"/>
</dbReference>
<evidence type="ECO:0000256" key="3">
    <source>
        <dbReference type="ARBA" id="ARBA00022475"/>
    </source>
</evidence>
<keyword evidence="6" id="KW-0732">Signal</keyword>
<feature type="transmembrane region" description="Helical" evidence="11">
    <location>
        <begin position="396"/>
        <end position="417"/>
    </location>
</feature>
<dbReference type="Proteomes" id="UP000017836">
    <property type="component" value="Unassembled WGS sequence"/>
</dbReference>